<keyword evidence="2 5" id="KW-0808">Transferase</keyword>
<evidence type="ECO:0000313" key="9">
    <source>
        <dbReference type="Proteomes" id="UP001178354"/>
    </source>
</evidence>
<dbReference type="NCBIfam" id="TIGR00536">
    <property type="entry name" value="hemK_fam"/>
    <property type="match status" value="1"/>
</dbReference>
<dbReference type="InterPro" id="IPR002052">
    <property type="entry name" value="DNA_methylase_N6_adenine_CS"/>
</dbReference>
<sequence length="281" mass="30942">MVETIASLLRRSAALASVSDTPRLDIEVLLGHVLQKSRTYLFTWPEHALSEDEYRLFEALFERRLRGEPVAHLTGSREFWSLSLSVSPATLIPRPDTELLVETALQLPLPESAKVIDLGTGTGAIALALACEQPAWQVVAVDAVDAAVILADTNRRQLGLLNVDIRQSDWFAALGDLRFDLVISNPPYIDSSDPHLQQGDVRFEPKSALVAEGRGLADLETIIQQAPVHLNNGGWLLLEHGWQQAQAVRELMQAAGFDRVETRQDLGGRDRATLGQWTDSA</sequence>
<dbReference type="InterPro" id="IPR019874">
    <property type="entry name" value="RF_methyltr_PrmC"/>
</dbReference>
<feature type="binding site" evidence="5">
    <location>
        <position position="142"/>
    </location>
    <ligand>
        <name>S-adenosyl-L-methionine</name>
        <dbReference type="ChEBI" id="CHEBI:59789"/>
    </ligand>
</feature>
<dbReference type="RefSeq" id="WP_305169790.1">
    <property type="nucleotide sequence ID" value="NZ_JAUUUU010000002.1"/>
</dbReference>
<dbReference type="CDD" id="cd02440">
    <property type="entry name" value="AdoMet_MTases"/>
    <property type="match status" value="1"/>
</dbReference>
<dbReference type="FunFam" id="3.40.50.150:FF:000053">
    <property type="entry name" value="Release factor glutamine methyltransferase"/>
    <property type="match status" value="1"/>
</dbReference>
<evidence type="ECO:0000256" key="4">
    <source>
        <dbReference type="ARBA" id="ARBA00048391"/>
    </source>
</evidence>
<dbReference type="InterPro" id="IPR040758">
    <property type="entry name" value="PrmC_N"/>
</dbReference>
<evidence type="ECO:0000256" key="1">
    <source>
        <dbReference type="ARBA" id="ARBA00022603"/>
    </source>
</evidence>
<dbReference type="EMBL" id="JAUUUU010000002">
    <property type="protein sequence ID" value="MDP1520223.1"/>
    <property type="molecule type" value="Genomic_DNA"/>
</dbReference>
<dbReference type="EC" id="2.1.1.297" evidence="5"/>
<dbReference type="InterPro" id="IPR029063">
    <property type="entry name" value="SAM-dependent_MTases_sf"/>
</dbReference>
<gene>
    <name evidence="5 8" type="primary">prmC</name>
    <name evidence="8" type="ORF">Q8A57_04500</name>
</gene>
<proteinExistence type="inferred from homology"/>
<dbReference type="GO" id="GO:0102559">
    <property type="term" value="F:peptide chain release factor N(5)-glutamine methyltransferase activity"/>
    <property type="evidence" value="ECO:0007669"/>
    <property type="project" value="UniProtKB-EC"/>
</dbReference>
<comment type="similarity">
    <text evidence="5">Belongs to the protein N5-glutamine methyltransferase family. PrmC subfamily.</text>
</comment>
<dbReference type="Gene3D" id="1.10.8.10">
    <property type="entry name" value="DNA helicase RuvA subunit, C-terminal domain"/>
    <property type="match status" value="1"/>
</dbReference>
<dbReference type="NCBIfam" id="TIGR03534">
    <property type="entry name" value="RF_mod_PrmC"/>
    <property type="match status" value="1"/>
</dbReference>
<comment type="catalytic activity">
    <reaction evidence="4 5">
        <text>L-glutaminyl-[peptide chain release factor] + S-adenosyl-L-methionine = N(5)-methyl-L-glutaminyl-[peptide chain release factor] + S-adenosyl-L-homocysteine + H(+)</text>
        <dbReference type="Rhea" id="RHEA:42896"/>
        <dbReference type="Rhea" id="RHEA-COMP:10271"/>
        <dbReference type="Rhea" id="RHEA-COMP:10272"/>
        <dbReference type="ChEBI" id="CHEBI:15378"/>
        <dbReference type="ChEBI" id="CHEBI:30011"/>
        <dbReference type="ChEBI" id="CHEBI:57856"/>
        <dbReference type="ChEBI" id="CHEBI:59789"/>
        <dbReference type="ChEBI" id="CHEBI:61891"/>
        <dbReference type="EC" id="2.1.1.297"/>
    </reaction>
</comment>
<dbReference type="PANTHER" id="PTHR18895:SF74">
    <property type="entry name" value="MTRF1L RELEASE FACTOR GLUTAMINE METHYLTRANSFERASE"/>
    <property type="match status" value="1"/>
</dbReference>
<organism evidence="8 9">
    <name type="scientific">Porticoccus litoralis</name>
    <dbReference type="NCBI Taxonomy" id="434086"/>
    <lineage>
        <taxon>Bacteria</taxon>
        <taxon>Pseudomonadati</taxon>
        <taxon>Pseudomonadota</taxon>
        <taxon>Gammaproteobacteria</taxon>
        <taxon>Cellvibrionales</taxon>
        <taxon>Porticoccaceae</taxon>
        <taxon>Porticoccus</taxon>
    </lineage>
</organism>
<feature type="binding site" evidence="5">
    <location>
        <position position="185"/>
    </location>
    <ligand>
        <name>S-adenosyl-L-methionine</name>
        <dbReference type="ChEBI" id="CHEBI:59789"/>
    </ligand>
</feature>
<feature type="binding site" evidence="5">
    <location>
        <begin position="119"/>
        <end position="123"/>
    </location>
    <ligand>
        <name>S-adenosyl-L-methionine</name>
        <dbReference type="ChEBI" id="CHEBI:59789"/>
    </ligand>
</feature>
<dbReference type="Pfam" id="PF17827">
    <property type="entry name" value="PrmC_N"/>
    <property type="match status" value="1"/>
</dbReference>
<dbReference type="GO" id="GO:0003676">
    <property type="term" value="F:nucleic acid binding"/>
    <property type="evidence" value="ECO:0007669"/>
    <property type="project" value="InterPro"/>
</dbReference>
<dbReference type="Gene3D" id="3.40.50.150">
    <property type="entry name" value="Vaccinia Virus protein VP39"/>
    <property type="match status" value="1"/>
</dbReference>
<dbReference type="Pfam" id="PF05175">
    <property type="entry name" value="MTS"/>
    <property type="match status" value="1"/>
</dbReference>
<reference evidence="8" key="1">
    <citation type="journal article" date="2010" name="Int. J. Syst. Evol. Microbiol.">
        <title>Porticoccus litoralis gen. nov., sp. nov., a gammaproteobacterium isolated from the Yellow Sea.</title>
        <authorList>
            <person name="Oh H.M."/>
            <person name="Kim H."/>
            <person name="Kim K.M."/>
            <person name="Min G.S."/>
            <person name="Cho J.C."/>
        </authorList>
    </citation>
    <scope>NUCLEOTIDE SEQUENCE</scope>
    <source>
        <strain evidence="8">DSM 25064</strain>
    </source>
</reference>
<evidence type="ECO:0000259" key="7">
    <source>
        <dbReference type="Pfam" id="PF17827"/>
    </source>
</evidence>
<dbReference type="Proteomes" id="UP001178354">
    <property type="component" value="Unassembled WGS sequence"/>
</dbReference>
<protein>
    <recommendedName>
        <fullName evidence="5">Release factor glutamine methyltransferase</fullName>
        <shortName evidence="5">RF MTase</shortName>
        <ecNumber evidence="5">2.1.1.297</ecNumber>
    </recommendedName>
    <alternativeName>
        <fullName evidence="5">N5-glutamine methyltransferase PrmC</fullName>
    </alternativeName>
    <alternativeName>
        <fullName evidence="5">Protein-(glutamine-N5) MTase PrmC</fullName>
    </alternativeName>
    <alternativeName>
        <fullName evidence="5">Protein-glutamine N-methyltransferase PrmC</fullName>
    </alternativeName>
</protein>
<dbReference type="PANTHER" id="PTHR18895">
    <property type="entry name" value="HEMK METHYLTRANSFERASE"/>
    <property type="match status" value="1"/>
</dbReference>
<accession>A0AAW8B2V1</accession>
<comment type="caution">
    <text evidence="8">The sequence shown here is derived from an EMBL/GenBank/DDBJ whole genome shotgun (WGS) entry which is preliminary data.</text>
</comment>
<feature type="binding site" evidence="5">
    <location>
        <position position="170"/>
    </location>
    <ligand>
        <name>S-adenosyl-L-methionine</name>
        <dbReference type="ChEBI" id="CHEBI:59789"/>
    </ligand>
</feature>
<dbReference type="SUPFAM" id="SSF53335">
    <property type="entry name" value="S-adenosyl-L-methionine-dependent methyltransferases"/>
    <property type="match status" value="1"/>
</dbReference>
<name>A0AAW8B2V1_9GAMM</name>
<comment type="function">
    <text evidence="5">Methylates the class 1 translation termination release factors RF1/PrfA and RF2/PrfB on the glutamine residue of the universally conserved GGQ motif.</text>
</comment>
<dbReference type="AlphaFoldDB" id="A0AAW8B2V1"/>
<evidence type="ECO:0000313" key="8">
    <source>
        <dbReference type="EMBL" id="MDP1520223.1"/>
    </source>
</evidence>
<evidence type="ECO:0000256" key="5">
    <source>
        <dbReference type="HAMAP-Rule" id="MF_02126"/>
    </source>
</evidence>
<dbReference type="InterPro" id="IPR007848">
    <property type="entry name" value="Small_mtfrase_dom"/>
</dbReference>
<dbReference type="GO" id="GO:0032259">
    <property type="term" value="P:methylation"/>
    <property type="evidence" value="ECO:0007669"/>
    <property type="project" value="UniProtKB-KW"/>
</dbReference>
<evidence type="ECO:0000256" key="2">
    <source>
        <dbReference type="ARBA" id="ARBA00022679"/>
    </source>
</evidence>
<dbReference type="PROSITE" id="PS00092">
    <property type="entry name" value="N6_MTASE"/>
    <property type="match status" value="1"/>
</dbReference>
<dbReference type="HAMAP" id="MF_02126">
    <property type="entry name" value="RF_methyltr_PrmC"/>
    <property type="match status" value="1"/>
</dbReference>
<reference evidence="8" key="2">
    <citation type="submission" date="2023-08" db="EMBL/GenBank/DDBJ databases">
        <authorList>
            <person name="Luo J."/>
        </authorList>
    </citation>
    <scope>NUCLEOTIDE SEQUENCE</scope>
    <source>
        <strain evidence="8">DSM 25064</strain>
    </source>
</reference>
<evidence type="ECO:0000259" key="6">
    <source>
        <dbReference type="Pfam" id="PF05175"/>
    </source>
</evidence>
<keyword evidence="1 5" id="KW-0489">Methyltransferase</keyword>
<feature type="domain" description="Release factor glutamine methyltransferase N-terminal" evidence="7">
    <location>
        <begin position="12"/>
        <end position="75"/>
    </location>
</feature>
<keyword evidence="3 5" id="KW-0949">S-adenosyl-L-methionine</keyword>
<feature type="binding site" evidence="5">
    <location>
        <begin position="185"/>
        <end position="188"/>
    </location>
    <ligand>
        <name>substrate</name>
    </ligand>
</feature>
<evidence type="ECO:0000256" key="3">
    <source>
        <dbReference type="ARBA" id="ARBA00022691"/>
    </source>
</evidence>
<dbReference type="InterPro" id="IPR004556">
    <property type="entry name" value="HemK-like"/>
</dbReference>
<feature type="domain" description="Methyltransferase small" evidence="6">
    <location>
        <begin position="97"/>
        <end position="193"/>
    </location>
</feature>
<keyword evidence="9" id="KW-1185">Reference proteome</keyword>
<dbReference type="InterPro" id="IPR050320">
    <property type="entry name" value="N5-glutamine_MTase"/>
</dbReference>